<dbReference type="GO" id="GO:0005886">
    <property type="term" value="C:plasma membrane"/>
    <property type="evidence" value="ECO:0007669"/>
    <property type="project" value="UniProtKB-SubCell"/>
</dbReference>
<dbReference type="InterPro" id="IPR010432">
    <property type="entry name" value="RDD"/>
</dbReference>
<feature type="domain" description="RDD" evidence="7">
    <location>
        <begin position="15"/>
        <end position="188"/>
    </location>
</feature>
<feature type="domain" description="RDD" evidence="7">
    <location>
        <begin position="222"/>
        <end position="388"/>
    </location>
</feature>
<feature type="transmembrane region" description="Helical" evidence="6">
    <location>
        <begin position="152"/>
        <end position="177"/>
    </location>
</feature>
<dbReference type="Proteomes" id="UP000568050">
    <property type="component" value="Unassembled WGS sequence"/>
</dbReference>
<organism evidence="8 9">
    <name type="scientific">Helcobacillus massiliensis</name>
    <dbReference type="NCBI Taxonomy" id="521392"/>
    <lineage>
        <taxon>Bacteria</taxon>
        <taxon>Bacillati</taxon>
        <taxon>Actinomycetota</taxon>
        <taxon>Actinomycetes</taxon>
        <taxon>Micrococcales</taxon>
        <taxon>Dermabacteraceae</taxon>
        <taxon>Helcobacillus</taxon>
    </lineage>
</organism>
<evidence type="ECO:0000256" key="3">
    <source>
        <dbReference type="ARBA" id="ARBA00022692"/>
    </source>
</evidence>
<dbReference type="InterPro" id="IPR051791">
    <property type="entry name" value="Pra-immunoreactive"/>
</dbReference>
<comment type="subcellular location">
    <subcellularLocation>
        <location evidence="1">Cell membrane</location>
        <topology evidence="1">Multi-pass membrane protein</topology>
    </subcellularLocation>
</comment>
<sequence length="397" mass="41369">MNPSPTHTDQPGAAAGPLPRAAARAIDTAILAVIGVGAALLLGLVLIAPGPAMDDPSSGPRTWVDLVLAGVVLGAPLTALFAVVILPILTALTGTTAGKRIARLEVRAADGSRCPWWRSVLREAPMVLFAVVSWAMILAALILYYAVRPSPFLLFVAPALLLGPALAAALAGLGVAARSRRQLGDILAGTVVVPRGTPVAEAPPAVGLPTRWAATTRPESRALLGRRFLARVIDIALRLVPTAVAVVIMVGALWVQAENSPPPDPNDPWAGWDSLVAFLVMSAGVLLLTAVVWALYDIVLHAGTGRTPGKRIMKLQVVKRADGDAIGLVLSFARAILPVAAATLLILAGLVLSLGFLLPIVMPPLLLIIPITALFDPEGLQRSVIDRVLGIRVVRTD</sequence>
<name>A0A839QTV7_9MICO</name>
<feature type="transmembrane region" description="Helical" evidence="6">
    <location>
        <begin position="68"/>
        <end position="93"/>
    </location>
</feature>
<reference evidence="8 9" key="1">
    <citation type="submission" date="2020-08" db="EMBL/GenBank/DDBJ databases">
        <title>Sequencing the genomes of 1000 actinobacteria strains.</title>
        <authorList>
            <person name="Klenk H.-P."/>
        </authorList>
    </citation>
    <scope>NUCLEOTIDE SEQUENCE [LARGE SCALE GENOMIC DNA]</scope>
    <source>
        <strain evidence="8 9">DSM 23040</strain>
    </source>
</reference>
<dbReference type="EMBL" id="JACHWP010000011">
    <property type="protein sequence ID" value="MBB3023744.1"/>
    <property type="molecule type" value="Genomic_DNA"/>
</dbReference>
<dbReference type="AlphaFoldDB" id="A0A839QTV7"/>
<evidence type="ECO:0000256" key="4">
    <source>
        <dbReference type="ARBA" id="ARBA00022989"/>
    </source>
</evidence>
<accession>A0A839QTV7</accession>
<comment type="caution">
    <text evidence="8">The sequence shown here is derived from an EMBL/GenBank/DDBJ whole genome shotgun (WGS) entry which is preliminary data.</text>
</comment>
<evidence type="ECO:0000256" key="2">
    <source>
        <dbReference type="ARBA" id="ARBA00022475"/>
    </source>
</evidence>
<dbReference type="PANTHER" id="PTHR36115">
    <property type="entry name" value="PROLINE-RICH ANTIGEN HOMOLOG-RELATED"/>
    <property type="match status" value="1"/>
</dbReference>
<evidence type="ECO:0000256" key="6">
    <source>
        <dbReference type="SAM" id="Phobius"/>
    </source>
</evidence>
<evidence type="ECO:0000256" key="1">
    <source>
        <dbReference type="ARBA" id="ARBA00004651"/>
    </source>
</evidence>
<keyword evidence="3 6" id="KW-0812">Transmembrane</keyword>
<feature type="transmembrane region" description="Helical" evidence="6">
    <location>
        <begin position="29"/>
        <end position="48"/>
    </location>
</feature>
<evidence type="ECO:0000259" key="7">
    <source>
        <dbReference type="Pfam" id="PF06271"/>
    </source>
</evidence>
<feature type="transmembrane region" description="Helical" evidence="6">
    <location>
        <begin position="356"/>
        <end position="375"/>
    </location>
</feature>
<proteinExistence type="predicted"/>
<gene>
    <name evidence="8" type="ORF">FHX50_002045</name>
</gene>
<feature type="transmembrane region" description="Helical" evidence="6">
    <location>
        <begin position="126"/>
        <end position="146"/>
    </location>
</feature>
<keyword evidence="9" id="KW-1185">Reference proteome</keyword>
<dbReference type="RefSeq" id="WP_183377089.1">
    <property type="nucleotide sequence ID" value="NZ_CBCSFZ010000001.1"/>
</dbReference>
<dbReference type="PANTHER" id="PTHR36115:SF6">
    <property type="entry name" value="PROLINE-RICH ANTIGEN HOMOLOG"/>
    <property type="match status" value="1"/>
</dbReference>
<keyword evidence="5 6" id="KW-0472">Membrane</keyword>
<keyword evidence="2" id="KW-1003">Cell membrane</keyword>
<keyword evidence="4 6" id="KW-1133">Transmembrane helix</keyword>
<evidence type="ECO:0000313" key="9">
    <source>
        <dbReference type="Proteomes" id="UP000568050"/>
    </source>
</evidence>
<evidence type="ECO:0000313" key="8">
    <source>
        <dbReference type="EMBL" id="MBB3023744.1"/>
    </source>
</evidence>
<feature type="transmembrane region" description="Helical" evidence="6">
    <location>
        <begin position="235"/>
        <end position="255"/>
    </location>
</feature>
<feature type="transmembrane region" description="Helical" evidence="6">
    <location>
        <begin position="325"/>
        <end position="350"/>
    </location>
</feature>
<evidence type="ECO:0000256" key="5">
    <source>
        <dbReference type="ARBA" id="ARBA00023136"/>
    </source>
</evidence>
<dbReference type="Pfam" id="PF06271">
    <property type="entry name" value="RDD"/>
    <property type="match status" value="2"/>
</dbReference>
<feature type="transmembrane region" description="Helical" evidence="6">
    <location>
        <begin position="275"/>
        <end position="304"/>
    </location>
</feature>
<protein>
    <submittedName>
        <fullName evidence="8">Putative RDD family membrane protein YckC</fullName>
    </submittedName>
</protein>